<dbReference type="Gene3D" id="1.10.760.10">
    <property type="entry name" value="Cytochrome c-like domain"/>
    <property type="match status" value="1"/>
</dbReference>
<organism evidence="7 8">
    <name type="scientific">Candidatus Methylacidiphilum infernorum</name>
    <dbReference type="NCBI Taxonomy" id="511746"/>
    <lineage>
        <taxon>Bacteria</taxon>
        <taxon>Pseudomonadati</taxon>
        <taxon>Verrucomicrobiota</taxon>
        <taxon>Methylacidiphilae</taxon>
        <taxon>Methylacidiphilales</taxon>
        <taxon>Methylacidiphilaceae</taxon>
        <taxon>Methylacidiphilum (ex Ratnadevi et al. 2023)</taxon>
    </lineage>
</organism>
<dbReference type="InterPro" id="IPR036909">
    <property type="entry name" value="Cyt_c-like_dom_sf"/>
</dbReference>
<evidence type="ECO:0000256" key="5">
    <source>
        <dbReference type="SAM" id="MobiDB-lite"/>
    </source>
</evidence>
<evidence type="ECO:0000313" key="7">
    <source>
        <dbReference type="EMBL" id="QSR87764.1"/>
    </source>
</evidence>
<dbReference type="EMBL" id="CP065956">
    <property type="protein sequence ID" value="QSR87764.1"/>
    <property type="molecule type" value="Genomic_DNA"/>
</dbReference>
<name>A0ABX7PYG6_9BACT</name>
<evidence type="ECO:0000256" key="3">
    <source>
        <dbReference type="ARBA" id="ARBA00023004"/>
    </source>
</evidence>
<accession>A0ABX7PYG6</accession>
<evidence type="ECO:0000256" key="2">
    <source>
        <dbReference type="ARBA" id="ARBA00022723"/>
    </source>
</evidence>
<keyword evidence="2 4" id="KW-0479">Metal-binding</keyword>
<feature type="region of interest" description="Disordered" evidence="5">
    <location>
        <begin position="128"/>
        <end position="149"/>
    </location>
</feature>
<proteinExistence type="predicted"/>
<evidence type="ECO:0000256" key="1">
    <source>
        <dbReference type="ARBA" id="ARBA00022617"/>
    </source>
</evidence>
<gene>
    <name evidence="7" type="ORF">EM20IM_05220</name>
</gene>
<evidence type="ECO:0000259" key="6">
    <source>
        <dbReference type="PROSITE" id="PS51007"/>
    </source>
</evidence>
<keyword evidence="3 4" id="KW-0408">Iron</keyword>
<keyword evidence="8" id="KW-1185">Reference proteome</keyword>
<dbReference type="PROSITE" id="PS51007">
    <property type="entry name" value="CYTC"/>
    <property type="match status" value="1"/>
</dbReference>
<evidence type="ECO:0000256" key="4">
    <source>
        <dbReference type="PROSITE-ProRule" id="PRU00433"/>
    </source>
</evidence>
<sequence length="149" mass="16442">MPPPPPSPSRHANSKIGEMIQHGKYLVEAVALCAECHTPRDENGLIMDKWLQGASLPWVSKLSVNNWASYAGPLVGLPEGWKEADMVQYLETGMLPGGGYSKLPMPPYRMSHKDALAITLYLESLKDENPKRDSSTIKNEDNAPFPNNP</sequence>
<protein>
    <submittedName>
        <fullName evidence="7">Cytochrome C</fullName>
    </submittedName>
</protein>
<dbReference type="SUPFAM" id="SSF46626">
    <property type="entry name" value="Cytochrome c"/>
    <property type="match status" value="1"/>
</dbReference>
<feature type="domain" description="Cytochrome c" evidence="6">
    <location>
        <begin position="18"/>
        <end position="126"/>
    </location>
</feature>
<reference evidence="7 8" key="1">
    <citation type="submission" date="2020-12" db="EMBL/GenBank/DDBJ databases">
        <authorList>
            <person name="Awala S.I."/>
            <person name="Gwak J.-H."/>
            <person name="Kim S.-J."/>
            <person name="Rhee S.-K."/>
        </authorList>
    </citation>
    <scope>NUCLEOTIDE SEQUENCE [LARGE SCALE GENOMIC DNA]</scope>
    <source>
        <strain evidence="7 8">IT5</strain>
    </source>
</reference>
<dbReference type="Proteomes" id="UP000663088">
    <property type="component" value="Chromosome"/>
</dbReference>
<feature type="compositionally biased region" description="Basic and acidic residues" evidence="5">
    <location>
        <begin position="128"/>
        <end position="141"/>
    </location>
</feature>
<dbReference type="InterPro" id="IPR009056">
    <property type="entry name" value="Cyt_c-like_dom"/>
</dbReference>
<evidence type="ECO:0000313" key="8">
    <source>
        <dbReference type="Proteomes" id="UP000663088"/>
    </source>
</evidence>
<keyword evidence="1 4" id="KW-0349">Heme</keyword>